<dbReference type="InterPro" id="IPR008271">
    <property type="entry name" value="Ser/Thr_kinase_AS"/>
</dbReference>
<keyword evidence="4" id="KW-0067">ATP-binding</keyword>
<organism evidence="6 7">
    <name type="scientific">Volvox reticuliferus</name>
    <dbReference type="NCBI Taxonomy" id="1737510"/>
    <lineage>
        <taxon>Eukaryota</taxon>
        <taxon>Viridiplantae</taxon>
        <taxon>Chlorophyta</taxon>
        <taxon>core chlorophytes</taxon>
        <taxon>Chlorophyceae</taxon>
        <taxon>CS clade</taxon>
        <taxon>Chlamydomonadales</taxon>
        <taxon>Volvocaceae</taxon>
        <taxon>Volvox</taxon>
    </lineage>
</organism>
<evidence type="ECO:0000313" key="6">
    <source>
        <dbReference type="EMBL" id="GIM15238.1"/>
    </source>
</evidence>
<dbReference type="PANTHER" id="PTHR44329:SF288">
    <property type="entry name" value="MITOGEN-ACTIVATED PROTEIN KINASE KINASE KINASE 20"/>
    <property type="match status" value="1"/>
</dbReference>
<name>A0A8J4GWH5_9CHLO</name>
<dbReference type="PANTHER" id="PTHR44329">
    <property type="entry name" value="SERINE/THREONINE-PROTEIN KINASE TNNI3K-RELATED"/>
    <property type="match status" value="1"/>
</dbReference>
<dbReference type="InterPro" id="IPR051681">
    <property type="entry name" value="Ser/Thr_Kinases-Pseudokinases"/>
</dbReference>
<evidence type="ECO:0000256" key="2">
    <source>
        <dbReference type="ARBA" id="ARBA00022741"/>
    </source>
</evidence>
<keyword evidence="3" id="KW-0418">Kinase</keyword>
<dbReference type="PROSITE" id="PS00108">
    <property type="entry name" value="PROTEIN_KINASE_ST"/>
    <property type="match status" value="1"/>
</dbReference>
<comment type="caution">
    <text evidence="6">The sequence shown here is derived from an EMBL/GenBank/DDBJ whole genome shotgun (WGS) entry which is preliminary data.</text>
</comment>
<reference evidence="6" key="1">
    <citation type="journal article" date="2021" name="Proc. Natl. Acad. Sci. U.S.A.">
        <title>Three genomes in the algal genus Volvox reveal the fate of a haploid sex-determining region after a transition to homothallism.</title>
        <authorList>
            <person name="Yamamoto K."/>
            <person name="Hamaji T."/>
            <person name="Kawai-Toyooka H."/>
            <person name="Matsuzaki R."/>
            <person name="Takahashi F."/>
            <person name="Nishimura Y."/>
            <person name="Kawachi M."/>
            <person name="Noguchi H."/>
            <person name="Minakuchi Y."/>
            <person name="Umen J.G."/>
            <person name="Toyoda A."/>
            <person name="Nozaki H."/>
        </authorList>
    </citation>
    <scope>NUCLEOTIDE SEQUENCE</scope>
    <source>
        <strain evidence="6">NIES-3785</strain>
    </source>
</reference>
<proteinExistence type="predicted"/>
<dbReference type="Gene3D" id="1.10.510.10">
    <property type="entry name" value="Transferase(Phosphotransferase) domain 1"/>
    <property type="match status" value="2"/>
</dbReference>
<accession>A0A8J4GWH5</accession>
<evidence type="ECO:0000256" key="1">
    <source>
        <dbReference type="ARBA" id="ARBA00022679"/>
    </source>
</evidence>
<gene>
    <name evidence="6" type="ORF">Vretimale_18133</name>
</gene>
<evidence type="ECO:0000256" key="4">
    <source>
        <dbReference type="ARBA" id="ARBA00022840"/>
    </source>
</evidence>
<dbReference type="SUPFAM" id="SSF56112">
    <property type="entry name" value="Protein kinase-like (PK-like)"/>
    <property type="match status" value="1"/>
</dbReference>
<dbReference type="PIRSF" id="PIRSF000615">
    <property type="entry name" value="TyrPK_CSF1-R"/>
    <property type="match status" value="1"/>
</dbReference>
<protein>
    <submittedName>
        <fullName evidence="6">Uncharacterized protein</fullName>
    </submittedName>
</protein>
<dbReference type="PROSITE" id="PS50011">
    <property type="entry name" value="PROTEIN_KINASE_DOM"/>
    <property type="match status" value="1"/>
</dbReference>
<dbReference type="AlphaFoldDB" id="A0A8J4GWH5"/>
<dbReference type="GO" id="GO:0004674">
    <property type="term" value="F:protein serine/threonine kinase activity"/>
    <property type="evidence" value="ECO:0007669"/>
    <property type="project" value="TreeGrafter"/>
</dbReference>
<keyword evidence="1" id="KW-0808">Transferase</keyword>
<dbReference type="InterPro" id="IPR000719">
    <property type="entry name" value="Prot_kinase_dom"/>
</dbReference>
<dbReference type="Proteomes" id="UP000722791">
    <property type="component" value="Unassembled WGS sequence"/>
</dbReference>
<sequence>MEYCSKGTLFNMIKAARTVHTDRQTDFLPPHWARRLLEVLVGAARGLAYMHEHRIVHRDVKSNNLLLDFKNGQWITKVCDFNYSLEIARDPGPEEAPLSEPIPYDYWSQRWQSPETLLQKDVYGFPSDVFSFAVVIWEVVTLQRPWDKELELIWPDREFLAIINMYKDKRRLVFPGAVQPPSSLPPTASPSSPNLPSQVVTLQRPSNTDPQNEIKGLVFPKEVQAQLEDLCQRCWREDPQERPSMRQVADELMKLHEDFQRLQLQLQVQVQAQQVH</sequence>
<dbReference type="SMART" id="SM00220">
    <property type="entry name" value="S_TKc"/>
    <property type="match status" value="1"/>
</dbReference>
<evidence type="ECO:0000313" key="7">
    <source>
        <dbReference type="Proteomes" id="UP000722791"/>
    </source>
</evidence>
<evidence type="ECO:0000256" key="5">
    <source>
        <dbReference type="SAM" id="MobiDB-lite"/>
    </source>
</evidence>
<dbReference type="OrthoDB" id="526835at2759"/>
<evidence type="ECO:0000256" key="3">
    <source>
        <dbReference type="ARBA" id="ARBA00022777"/>
    </source>
</evidence>
<dbReference type="GO" id="GO:0005524">
    <property type="term" value="F:ATP binding"/>
    <property type="evidence" value="ECO:0007669"/>
    <property type="project" value="UniProtKB-KW"/>
</dbReference>
<feature type="compositionally biased region" description="Polar residues" evidence="5">
    <location>
        <begin position="198"/>
        <end position="208"/>
    </location>
</feature>
<keyword evidence="2" id="KW-0547">Nucleotide-binding</keyword>
<dbReference type="EMBL" id="BNCQ01000063">
    <property type="protein sequence ID" value="GIM15238.1"/>
    <property type="molecule type" value="Genomic_DNA"/>
</dbReference>
<dbReference type="Pfam" id="PF00069">
    <property type="entry name" value="Pkinase"/>
    <property type="match status" value="1"/>
</dbReference>
<dbReference type="InterPro" id="IPR011009">
    <property type="entry name" value="Kinase-like_dom_sf"/>
</dbReference>
<feature type="region of interest" description="Disordered" evidence="5">
    <location>
        <begin position="177"/>
        <end position="208"/>
    </location>
</feature>